<dbReference type="EMBL" id="CM003530">
    <property type="protein sequence ID" value="RCV17792.1"/>
    <property type="molecule type" value="Genomic_DNA"/>
</dbReference>
<reference evidence="2" key="1">
    <citation type="journal article" date="2012" name="Nat. Biotechnol.">
        <title>Reference genome sequence of the model plant Setaria.</title>
        <authorList>
            <person name="Bennetzen J.L."/>
            <person name="Schmutz J."/>
            <person name="Wang H."/>
            <person name="Percifield R."/>
            <person name="Hawkins J."/>
            <person name="Pontaroli A.C."/>
            <person name="Estep M."/>
            <person name="Feng L."/>
            <person name="Vaughn J.N."/>
            <person name="Grimwood J."/>
            <person name="Jenkins J."/>
            <person name="Barry K."/>
            <person name="Lindquist E."/>
            <person name="Hellsten U."/>
            <person name="Deshpande S."/>
            <person name="Wang X."/>
            <person name="Wu X."/>
            <person name="Mitros T."/>
            <person name="Triplett J."/>
            <person name="Yang X."/>
            <person name="Ye C.Y."/>
            <person name="Mauro-Herrera M."/>
            <person name="Wang L."/>
            <person name="Li P."/>
            <person name="Sharma M."/>
            <person name="Sharma R."/>
            <person name="Ronald P.C."/>
            <person name="Panaud O."/>
            <person name="Kellogg E.A."/>
            <person name="Brutnell T.P."/>
            <person name="Doust A.N."/>
            <person name="Tuskan G.A."/>
            <person name="Rokhsar D."/>
            <person name="Devos K.M."/>
        </authorList>
    </citation>
    <scope>NUCLEOTIDE SEQUENCE [LARGE SCALE GENOMIC DNA]</scope>
    <source>
        <strain evidence="2">Yugu1</strain>
    </source>
</reference>
<protein>
    <submittedName>
        <fullName evidence="2">Uncharacterized protein</fullName>
    </submittedName>
</protein>
<sequence length="147" mass="16405">MFIWCCVGRKLDSGGGFDIFFCFFLLLGVDKWESRGVGSGCCRALADRRPPRFATAIQVNESDDVLQARCYVPGSSLARALHIFLLLFCCWALHILVQASNRPIGHGPFCKSRLGSIVVLSWAGLIKPVNTMEVGLKKKKRQKMKKK</sequence>
<dbReference type="AlphaFoldDB" id="A0A368QIT4"/>
<accession>A0A368QIT4</accession>
<evidence type="ECO:0000256" key="1">
    <source>
        <dbReference type="SAM" id="Phobius"/>
    </source>
</evidence>
<gene>
    <name evidence="2" type="ORF">SETIT_3G248000v2</name>
</gene>
<keyword evidence="1" id="KW-1133">Transmembrane helix</keyword>
<keyword evidence="1" id="KW-0812">Transmembrane</keyword>
<organism evidence="2">
    <name type="scientific">Setaria italica</name>
    <name type="common">Foxtail millet</name>
    <name type="synonym">Panicum italicum</name>
    <dbReference type="NCBI Taxonomy" id="4555"/>
    <lineage>
        <taxon>Eukaryota</taxon>
        <taxon>Viridiplantae</taxon>
        <taxon>Streptophyta</taxon>
        <taxon>Embryophyta</taxon>
        <taxon>Tracheophyta</taxon>
        <taxon>Spermatophyta</taxon>
        <taxon>Magnoliopsida</taxon>
        <taxon>Liliopsida</taxon>
        <taxon>Poales</taxon>
        <taxon>Poaceae</taxon>
        <taxon>PACMAD clade</taxon>
        <taxon>Panicoideae</taxon>
        <taxon>Panicodae</taxon>
        <taxon>Paniceae</taxon>
        <taxon>Cenchrinae</taxon>
        <taxon>Setaria</taxon>
    </lineage>
</organism>
<name>A0A368QIT4_SETIT</name>
<evidence type="ECO:0000313" key="2">
    <source>
        <dbReference type="EMBL" id="RCV17792.1"/>
    </source>
</evidence>
<proteinExistence type="predicted"/>
<feature type="transmembrane region" description="Helical" evidence="1">
    <location>
        <begin position="117"/>
        <end position="136"/>
    </location>
</feature>
<keyword evidence="1" id="KW-0472">Membrane</keyword>
<reference evidence="2" key="2">
    <citation type="submission" date="2015-07" db="EMBL/GenBank/DDBJ databases">
        <authorList>
            <person name="Noorani M."/>
        </authorList>
    </citation>
    <scope>NUCLEOTIDE SEQUENCE</scope>
    <source>
        <strain evidence="2">Yugu1</strain>
    </source>
</reference>
<feature type="transmembrane region" description="Helical" evidence="1">
    <location>
        <begin position="77"/>
        <end position="97"/>
    </location>
</feature>